<name>A0A340YC10_LIPVE</name>
<feature type="compositionally biased region" description="Low complexity" evidence="1">
    <location>
        <begin position="221"/>
        <end position="266"/>
    </location>
</feature>
<dbReference type="RefSeq" id="XP_007469977.1">
    <property type="nucleotide sequence ID" value="XM_007469915.1"/>
</dbReference>
<feature type="region of interest" description="Disordered" evidence="1">
    <location>
        <begin position="215"/>
        <end position="266"/>
    </location>
</feature>
<evidence type="ECO:0000313" key="3">
    <source>
        <dbReference type="RefSeq" id="XP_007469977.1"/>
    </source>
</evidence>
<dbReference type="GeneID" id="103069807"/>
<protein>
    <submittedName>
        <fullName evidence="3">Uncharacterized protein LOC103069807</fullName>
    </submittedName>
</protein>
<accession>A0A340YC10</accession>
<proteinExistence type="predicted"/>
<feature type="region of interest" description="Disordered" evidence="1">
    <location>
        <begin position="59"/>
        <end position="170"/>
    </location>
</feature>
<dbReference type="KEGG" id="lve:103069807"/>
<sequence length="513" mass="56002">MCSVFCLELQCRWDPDHINHHKLLTTMLQVIFIHTLFLAVDPAVPCKLALILQRGLGAPGEHRVRRKDETTRLHKVRRAQPAADPPCCPASREARKARTGLSTFQLQRSRRSSTGERRCAPRQSAAWGPVVGPLPSLRAPPTTRNPPQGGGAGAEAPPLPRPASNKPERQHTALRWRLAARLAEVRSPRLRRAGAALPHCASARSCEAHLWEARRAQPRTSRGSSRAAARLSAPAGPAPSLSLRDYSRSDLSSTTVSAPSSPRAPPAWAARPLGPIFCGSTAPVSLFCELRALRPSSQEELREVNNNENKFLHFRGQSKLVKQQRQPQKKPPCAESTVHIPTKVRVGGVDPRFLRDGCVPGVGKEALRPRPAPSCCLTGNIEWHSGVSENHWGHGPRPLQVELNVCPKGQWMVSSKQIFVLSGQIPKLGDPASPSFCPPAQPLATTLEPRLAQNADCSEGQAASEECLKPWWAKGALLLPSMAPCLSSSPGPSLWDPLEHWKQRCKLGLGRRL</sequence>
<reference evidence="3" key="1">
    <citation type="submission" date="2025-08" db="UniProtKB">
        <authorList>
            <consortium name="RefSeq"/>
        </authorList>
    </citation>
    <scope>IDENTIFICATION</scope>
</reference>
<evidence type="ECO:0000256" key="1">
    <source>
        <dbReference type="SAM" id="MobiDB-lite"/>
    </source>
</evidence>
<evidence type="ECO:0000313" key="2">
    <source>
        <dbReference type="Proteomes" id="UP000265300"/>
    </source>
</evidence>
<dbReference type="InParanoid" id="A0A340YC10"/>
<feature type="compositionally biased region" description="Basic and acidic residues" evidence="1">
    <location>
        <begin position="60"/>
        <end position="72"/>
    </location>
</feature>
<dbReference type="AlphaFoldDB" id="A0A340YC10"/>
<organism evidence="2 3">
    <name type="scientific">Lipotes vexillifer</name>
    <name type="common">Yangtze river dolphin</name>
    <dbReference type="NCBI Taxonomy" id="118797"/>
    <lineage>
        <taxon>Eukaryota</taxon>
        <taxon>Metazoa</taxon>
        <taxon>Chordata</taxon>
        <taxon>Craniata</taxon>
        <taxon>Vertebrata</taxon>
        <taxon>Euteleostomi</taxon>
        <taxon>Mammalia</taxon>
        <taxon>Eutheria</taxon>
        <taxon>Laurasiatheria</taxon>
        <taxon>Artiodactyla</taxon>
        <taxon>Whippomorpha</taxon>
        <taxon>Cetacea</taxon>
        <taxon>Odontoceti</taxon>
        <taxon>Lipotidae</taxon>
        <taxon>Lipotes</taxon>
    </lineage>
</organism>
<gene>
    <name evidence="3" type="primary">LOC103069807</name>
</gene>
<dbReference type="Proteomes" id="UP000265300">
    <property type="component" value="Unplaced"/>
</dbReference>
<keyword evidence="2" id="KW-1185">Reference proteome</keyword>